<dbReference type="InterPro" id="IPR002931">
    <property type="entry name" value="Transglutaminase-like"/>
</dbReference>
<name>A0ABW0MA15_9BURK</name>
<organism evidence="2 3">
    <name type="scientific">Paraherbaspirillum soli</name>
    <dbReference type="NCBI Taxonomy" id="631222"/>
    <lineage>
        <taxon>Bacteria</taxon>
        <taxon>Pseudomonadati</taxon>
        <taxon>Pseudomonadota</taxon>
        <taxon>Betaproteobacteria</taxon>
        <taxon>Burkholderiales</taxon>
        <taxon>Oxalobacteraceae</taxon>
        <taxon>Paraherbaspirillum</taxon>
    </lineage>
</organism>
<accession>A0ABW0MA15</accession>
<evidence type="ECO:0000313" key="3">
    <source>
        <dbReference type="Proteomes" id="UP001596045"/>
    </source>
</evidence>
<dbReference type="Gene3D" id="3.10.620.30">
    <property type="match status" value="1"/>
</dbReference>
<sequence length="146" mass="16379">MAANLRRGVSLLDADAAVVGAIRRAPPHYAGYIADDLWALWALLQRSGDCTEYAYLAVALARANGIPARMVGGYVTDRNIAPRAEEYHNWAELYVDGAWRLLDAQKENWLAPVQQYIAFRFYRDSVINPVGLAHRFNVSGEMQVRL</sequence>
<proteinExistence type="predicted"/>
<protein>
    <submittedName>
        <fullName evidence="2">Transglutaminase family protein</fullName>
    </submittedName>
</protein>
<dbReference type="PANTHER" id="PTHR33490">
    <property type="entry name" value="BLR5614 PROTEIN-RELATED"/>
    <property type="match status" value="1"/>
</dbReference>
<dbReference type="SUPFAM" id="SSF54001">
    <property type="entry name" value="Cysteine proteinases"/>
    <property type="match status" value="1"/>
</dbReference>
<gene>
    <name evidence="2" type="ORF">ACFPM8_07475</name>
</gene>
<evidence type="ECO:0000313" key="2">
    <source>
        <dbReference type="EMBL" id="MFC5473796.1"/>
    </source>
</evidence>
<dbReference type="Proteomes" id="UP001596045">
    <property type="component" value="Unassembled WGS sequence"/>
</dbReference>
<feature type="domain" description="Transglutaminase-like" evidence="1">
    <location>
        <begin position="42"/>
        <end position="106"/>
    </location>
</feature>
<reference evidence="3" key="1">
    <citation type="journal article" date="2019" name="Int. J. Syst. Evol. Microbiol.">
        <title>The Global Catalogue of Microorganisms (GCM) 10K type strain sequencing project: providing services to taxonomists for standard genome sequencing and annotation.</title>
        <authorList>
            <consortium name="The Broad Institute Genomics Platform"/>
            <consortium name="The Broad Institute Genome Sequencing Center for Infectious Disease"/>
            <person name="Wu L."/>
            <person name="Ma J."/>
        </authorList>
    </citation>
    <scope>NUCLEOTIDE SEQUENCE [LARGE SCALE GENOMIC DNA]</scope>
    <source>
        <strain evidence="3">JCM 17066</strain>
    </source>
</reference>
<dbReference type="RefSeq" id="WP_378996638.1">
    <property type="nucleotide sequence ID" value="NZ_JBHSMT010000013.1"/>
</dbReference>
<dbReference type="Pfam" id="PF01841">
    <property type="entry name" value="Transglut_core"/>
    <property type="match status" value="1"/>
</dbReference>
<dbReference type="SMART" id="SM00460">
    <property type="entry name" value="TGc"/>
    <property type="match status" value="1"/>
</dbReference>
<dbReference type="InterPro" id="IPR038765">
    <property type="entry name" value="Papain-like_cys_pep_sf"/>
</dbReference>
<keyword evidence="3" id="KW-1185">Reference proteome</keyword>
<evidence type="ECO:0000259" key="1">
    <source>
        <dbReference type="SMART" id="SM00460"/>
    </source>
</evidence>
<dbReference type="EMBL" id="JBHSMT010000013">
    <property type="protein sequence ID" value="MFC5473796.1"/>
    <property type="molecule type" value="Genomic_DNA"/>
</dbReference>
<comment type="caution">
    <text evidence="2">The sequence shown here is derived from an EMBL/GenBank/DDBJ whole genome shotgun (WGS) entry which is preliminary data.</text>
</comment>